<dbReference type="PROSITE" id="PS00436">
    <property type="entry name" value="PEROXIDASE_2"/>
    <property type="match status" value="1"/>
</dbReference>
<dbReference type="Pfam" id="PF00141">
    <property type="entry name" value="peroxidase"/>
    <property type="match status" value="1"/>
</dbReference>
<keyword evidence="3" id="KW-0560">Oxidoreductase</keyword>
<reference evidence="3" key="1">
    <citation type="submission" date="2021-02" db="EMBL/GenBank/DDBJ databases">
        <authorList>
            <person name="Bekaert M."/>
        </authorList>
    </citation>
    <scope>NUCLEOTIDE SEQUENCE</scope>
    <source>
        <strain evidence="3">IoA-00</strain>
    </source>
</reference>
<dbReference type="AlphaFoldDB" id="A0A7R8CKI9"/>
<keyword evidence="3" id="KW-0575">Peroxidase</keyword>
<dbReference type="InterPro" id="IPR002016">
    <property type="entry name" value="Haem_peroxidase"/>
</dbReference>
<evidence type="ECO:0000256" key="1">
    <source>
        <dbReference type="RuleBase" id="RU004241"/>
    </source>
</evidence>
<organism evidence="3 4">
    <name type="scientific">Lepeophtheirus salmonis</name>
    <name type="common">Salmon louse</name>
    <name type="synonym">Caligus salmonis</name>
    <dbReference type="NCBI Taxonomy" id="72036"/>
    <lineage>
        <taxon>Eukaryota</taxon>
        <taxon>Metazoa</taxon>
        <taxon>Ecdysozoa</taxon>
        <taxon>Arthropoda</taxon>
        <taxon>Crustacea</taxon>
        <taxon>Multicrustacea</taxon>
        <taxon>Hexanauplia</taxon>
        <taxon>Copepoda</taxon>
        <taxon>Siphonostomatoida</taxon>
        <taxon>Caligidae</taxon>
        <taxon>Lepeophtheirus</taxon>
    </lineage>
</organism>
<name>A0A7R8CKI9_LEPSM</name>
<dbReference type="GO" id="GO:0000302">
    <property type="term" value="P:response to reactive oxygen species"/>
    <property type="evidence" value="ECO:0007669"/>
    <property type="project" value="TreeGrafter"/>
</dbReference>
<dbReference type="SUPFAM" id="SSF48113">
    <property type="entry name" value="Heme-dependent peroxidases"/>
    <property type="match status" value="1"/>
</dbReference>
<sequence>MYDQALRKIIIDAQFRRQHSTKKIVQSINMIAIYSLLLLFCGQSLANTRMKQSTVDGILKNLTALVNSTEKDGVKFLVPGIVRLVFHDCVDGCDACLNFDLISNRGLKKIVDALEPTYENYKSILSRADLWALASKAAIQIAIENNNNRCSDQSCKTPQINIRFRYGRKDCPTSPSHEENTFIPSPLQNSSVLMPWFKDTFNFKPNQVVAIMGMHTKFPILIIVGFKNILIPNYLEYLTKNIFWRN</sequence>
<dbReference type="PANTHER" id="PTHR31356">
    <property type="entry name" value="THYLAKOID LUMENAL 29 KDA PROTEIN, CHLOROPLASTIC-RELATED"/>
    <property type="match status" value="1"/>
</dbReference>
<accession>A0A7R8CKI9</accession>
<dbReference type="GO" id="GO:0042744">
    <property type="term" value="P:hydrogen peroxide catabolic process"/>
    <property type="evidence" value="ECO:0007669"/>
    <property type="project" value="TreeGrafter"/>
</dbReference>
<dbReference type="PROSITE" id="PS50873">
    <property type="entry name" value="PEROXIDASE_4"/>
    <property type="match status" value="1"/>
</dbReference>
<dbReference type="CDD" id="cd00314">
    <property type="entry name" value="plant_peroxidase_like"/>
    <property type="match status" value="1"/>
</dbReference>
<feature type="domain" description="Plant heme peroxidase family profile" evidence="2">
    <location>
        <begin position="77"/>
        <end position="216"/>
    </location>
</feature>
<dbReference type="GO" id="GO:0140825">
    <property type="term" value="F:lactoperoxidase activity"/>
    <property type="evidence" value="ECO:0007669"/>
    <property type="project" value="UniProtKB-EC"/>
</dbReference>
<dbReference type="GO" id="GO:0034599">
    <property type="term" value="P:cellular response to oxidative stress"/>
    <property type="evidence" value="ECO:0007669"/>
    <property type="project" value="InterPro"/>
</dbReference>
<proteinExistence type="inferred from homology"/>
<evidence type="ECO:0000259" key="2">
    <source>
        <dbReference type="PROSITE" id="PS50873"/>
    </source>
</evidence>
<protein>
    <submittedName>
        <fullName evidence="3">E1.11.1.7</fullName>
        <ecNumber evidence="3">1.11.1.7</ecNumber>
    </submittedName>
</protein>
<comment type="similarity">
    <text evidence="1">Belongs to the peroxidase family.</text>
</comment>
<keyword evidence="4" id="KW-1185">Reference proteome</keyword>
<gene>
    <name evidence="3" type="ORF">LSAA_4985</name>
</gene>
<dbReference type="GO" id="GO:0020037">
    <property type="term" value="F:heme binding"/>
    <property type="evidence" value="ECO:0007669"/>
    <property type="project" value="InterPro"/>
</dbReference>
<dbReference type="OrthoDB" id="9970727at2759"/>
<dbReference type="Gene3D" id="1.10.520.10">
    <property type="match status" value="1"/>
</dbReference>
<evidence type="ECO:0000313" key="4">
    <source>
        <dbReference type="Proteomes" id="UP000675881"/>
    </source>
</evidence>
<evidence type="ECO:0000313" key="3">
    <source>
        <dbReference type="EMBL" id="CAF2846000.1"/>
    </source>
</evidence>
<dbReference type="Proteomes" id="UP000675881">
    <property type="component" value="Chromosome 14"/>
</dbReference>
<dbReference type="InterPro" id="IPR044831">
    <property type="entry name" value="Ccp1-like"/>
</dbReference>
<dbReference type="InterPro" id="IPR019794">
    <property type="entry name" value="Peroxidases_AS"/>
</dbReference>
<dbReference type="EC" id="1.11.1.7" evidence="3"/>
<dbReference type="InterPro" id="IPR010255">
    <property type="entry name" value="Haem_peroxidase_sf"/>
</dbReference>
<dbReference type="PANTHER" id="PTHR31356:SF36">
    <property type="entry name" value="L-ASCORBATE PEROXIDASE 3"/>
    <property type="match status" value="1"/>
</dbReference>
<dbReference type="EMBL" id="HG994593">
    <property type="protein sequence ID" value="CAF2846000.1"/>
    <property type="molecule type" value="Genomic_DNA"/>
</dbReference>